<protein>
    <recommendedName>
        <fullName evidence="11">Cation/H+ exchanger transmembrane domain-containing protein</fullName>
    </recommendedName>
</protein>
<keyword evidence="4 10" id="KW-0812">Transmembrane</keyword>
<comment type="similarity">
    <text evidence="9">Belongs to the monovalent cation:proton antiporter 2 (CPA2) transporter (TC 2.A.37) family. CHX (TC 2.A.37.4) subfamily.</text>
</comment>
<dbReference type="InterPro" id="IPR038770">
    <property type="entry name" value="Na+/solute_symporter_sf"/>
</dbReference>
<dbReference type="EMBL" id="QGKV02002055">
    <property type="protein sequence ID" value="KAF3498257.1"/>
    <property type="molecule type" value="Genomic_DNA"/>
</dbReference>
<name>A0ABQ7AK86_BRACR</name>
<feature type="transmembrane region" description="Helical" evidence="10">
    <location>
        <begin position="12"/>
        <end position="32"/>
    </location>
</feature>
<feature type="transmembrane region" description="Helical" evidence="10">
    <location>
        <begin position="147"/>
        <end position="178"/>
    </location>
</feature>
<accession>A0ABQ7AK86</accession>
<dbReference type="Gene3D" id="1.20.1530.20">
    <property type="match status" value="1"/>
</dbReference>
<comment type="caution">
    <text evidence="12">The sequence shown here is derived from an EMBL/GenBank/DDBJ whole genome shotgun (WGS) entry which is preliminary data.</text>
</comment>
<keyword evidence="7" id="KW-0406">Ion transport</keyword>
<keyword evidence="5" id="KW-0630">Potassium</keyword>
<feature type="transmembrane region" description="Helical" evidence="10">
    <location>
        <begin position="272"/>
        <end position="294"/>
    </location>
</feature>
<dbReference type="InterPro" id="IPR006153">
    <property type="entry name" value="Cation/H_exchanger_TM"/>
</dbReference>
<evidence type="ECO:0000256" key="2">
    <source>
        <dbReference type="ARBA" id="ARBA00022448"/>
    </source>
</evidence>
<evidence type="ECO:0000256" key="3">
    <source>
        <dbReference type="ARBA" id="ARBA00022538"/>
    </source>
</evidence>
<evidence type="ECO:0000256" key="9">
    <source>
        <dbReference type="ARBA" id="ARBA00038341"/>
    </source>
</evidence>
<feature type="transmembrane region" description="Helical" evidence="10">
    <location>
        <begin position="44"/>
        <end position="66"/>
    </location>
</feature>
<reference evidence="12 13" key="1">
    <citation type="journal article" date="2020" name="BMC Genomics">
        <title>Intraspecific diversification of the crop wild relative Brassica cretica Lam. using demographic model selection.</title>
        <authorList>
            <person name="Kioukis A."/>
            <person name="Michalopoulou V.A."/>
            <person name="Briers L."/>
            <person name="Pirintsos S."/>
            <person name="Studholme D.J."/>
            <person name="Pavlidis P."/>
            <person name="Sarris P.F."/>
        </authorList>
    </citation>
    <scope>NUCLEOTIDE SEQUENCE [LARGE SCALE GENOMIC DNA]</scope>
    <source>
        <strain evidence="13">cv. PFS-1207/04</strain>
    </source>
</reference>
<dbReference type="PANTHER" id="PTHR32468:SF23">
    <property type="entry name" value="CATION_H(+) ANTIPORTER 14"/>
    <property type="match status" value="1"/>
</dbReference>
<evidence type="ECO:0000256" key="6">
    <source>
        <dbReference type="ARBA" id="ARBA00022989"/>
    </source>
</evidence>
<evidence type="ECO:0000256" key="1">
    <source>
        <dbReference type="ARBA" id="ARBA00004141"/>
    </source>
</evidence>
<feature type="transmembrane region" description="Helical" evidence="10">
    <location>
        <begin position="198"/>
        <end position="220"/>
    </location>
</feature>
<evidence type="ECO:0000256" key="8">
    <source>
        <dbReference type="ARBA" id="ARBA00023136"/>
    </source>
</evidence>
<evidence type="ECO:0000256" key="10">
    <source>
        <dbReference type="SAM" id="Phobius"/>
    </source>
</evidence>
<keyword evidence="13" id="KW-1185">Reference proteome</keyword>
<dbReference type="PANTHER" id="PTHR32468">
    <property type="entry name" value="CATION/H + ANTIPORTER"/>
    <property type="match status" value="1"/>
</dbReference>
<keyword evidence="6 10" id="KW-1133">Transmembrane helix</keyword>
<keyword evidence="8 10" id="KW-0472">Membrane</keyword>
<keyword evidence="2" id="KW-0813">Transport</keyword>
<evidence type="ECO:0000256" key="5">
    <source>
        <dbReference type="ARBA" id="ARBA00022958"/>
    </source>
</evidence>
<dbReference type="InterPro" id="IPR050794">
    <property type="entry name" value="CPA2_transporter"/>
</dbReference>
<evidence type="ECO:0000256" key="7">
    <source>
        <dbReference type="ARBA" id="ARBA00023065"/>
    </source>
</evidence>
<evidence type="ECO:0000259" key="11">
    <source>
        <dbReference type="Pfam" id="PF00999"/>
    </source>
</evidence>
<organism evidence="12 13">
    <name type="scientific">Brassica cretica</name>
    <name type="common">Mustard</name>
    <dbReference type="NCBI Taxonomy" id="69181"/>
    <lineage>
        <taxon>Eukaryota</taxon>
        <taxon>Viridiplantae</taxon>
        <taxon>Streptophyta</taxon>
        <taxon>Embryophyta</taxon>
        <taxon>Tracheophyta</taxon>
        <taxon>Spermatophyta</taxon>
        <taxon>Magnoliopsida</taxon>
        <taxon>eudicotyledons</taxon>
        <taxon>Gunneridae</taxon>
        <taxon>Pentapetalae</taxon>
        <taxon>rosids</taxon>
        <taxon>malvids</taxon>
        <taxon>Brassicales</taxon>
        <taxon>Brassicaceae</taxon>
        <taxon>Brassiceae</taxon>
        <taxon>Brassica</taxon>
    </lineage>
</organism>
<keyword evidence="3" id="KW-0633">Potassium transport</keyword>
<feature type="domain" description="Cation/H+ exchanger transmembrane" evidence="11">
    <location>
        <begin position="7"/>
        <end position="164"/>
    </location>
</feature>
<evidence type="ECO:0000313" key="12">
    <source>
        <dbReference type="EMBL" id="KAF3498257.1"/>
    </source>
</evidence>
<evidence type="ECO:0000256" key="4">
    <source>
        <dbReference type="ARBA" id="ARBA00022692"/>
    </source>
</evidence>
<feature type="domain" description="Cation/H+ exchanger transmembrane" evidence="11">
    <location>
        <begin position="166"/>
        <end position="267"/>
    </location>
</feature>
<gene>
    <name evidence="12" type="ORF">DY000_02058126</name>
</gene>
<comment type="subcellular location">
    <subcellularLocation>
        <location evidence="1">Membrane</location>
        <topology evidence="1">Multi-pass membrane protein</topology>
    </subcellularLocation>
</comment>
<evidence type="ECO:0000313" key="13">
    <source>
        <dbReference type="Proteomes" id="UP000266723"/>
    </source>
</evidence>
<feature type="transmembrane region" description="Helical" evidence="10">
    <location>
        <begin position="112"/>
        <end position="135"/>
    </location>
</feature>
<feature type="transmembrane region" description="Helical" evidence="10">
    <location>
        <begin position="232"/>
        <end position="252"/>
    </location>
</feature>
<sequence>MEMFLPISGKLTLQTVSNVGFFMHLFLLGLRIDASILRKAGSKALLIGIASYAFPFSLGNLIVLFLKNTYKLPPDVAHCITTTISLGAMTSFPVTTSVLAELNILNSDLGRLATNCSIVCEAFSWVVALVFRMFLKDGTLASVWSFFWVSALLLSIFFICRPLIICLGVHAAFGAFWLGVSLPDGPPLGTGLTTKLEMFASSLMLPCFIAISCLQTNFFVIEQSHVKIIEAVILITYTCKFVGTAAASVQIGDSLSLALLMCCQGVLNTECFNLIIITLLFVTGISRFLVVCLYDPSKRYRSKSKRTIFNTRRNLQFRLLLCVYNVENVPSMVNLLEAAYPSRFSPISVVTLHLVELKGIGKSKLERTRLYRSQHFT</sequence>
<proteinExistence type="inferred from homology"/>
<dbReference type="Pfam" id="PF00999">
    <property type="entry name" value="Na_H_Exchanger"/>
    <property type="match status" value="2"/>
</dbReference>
<dbReference type="Proteomes" id="UP000266723">
    <property type="component" value="Unassembled WGS sequence"/>
</dbReference>